<dbReference type="InterPro" id="IPR012997">
    <property type="entry name" value="RplA"/>
</dbReference>
<keyword evidence="1 3" id="KW-0456">Lyase</keyword>
<protein>
    <recommendedName>
        <fullName evidence="3">Endolytic peptidoglycan transglycosylase RlpA</fullName>
        <ecNumber evidence="3">4.2.2.-</ecNumber>
    </recommendedName>
</protein>
<dbReference type="Pfam" id="PF03330">
    <property type="entry name" value="DPBB_1"/>
    <property type="match status" value="1"/>
</dbReference>
<dbReference type="InterPro" id="IPR036908">
    <property type="entry name" value="RlpA-like_sf"/>
</dbReference>
<evidence type="ECO:0000256" key="2">
    <source>
        <dbReference type="ARBA" id="ARBA00023316"/>
    </source>
</evidence>
<dbReference type="InterPro" id="IPR009009">
    <property type="entry name" value="RlpA-like_DPBB"/>
</dbReference>
<dbReference type="PANTHER" id="PTHR34183:SF8">
    <property type="entry name" value="ENDOLYTIC PEPTIDOGLYCAN TRANSGLYCOSYLASE RLPA-RELATED"/>
    <property type="match status" value="1"/>
</dbReference>
<feature type="signal peptide" evidence="3">
    <location>
        <begin position="1"/>
        <end position="32"/>
    </location>
</feature>
<name>A0A7W6H4Q0_9HYPH</name>
<dbReference type="CDD" id="cd22268">
    <property type="entry name" value="DPBB_RlpA-like"/>
    <property type="match status" value="1"/>
</dbReference>
<comment type="similarity">
    <text evidence="3 4">Belongs to the RlpA family.</text>
</comment>
<comment type="caution">
    <text evidence="6">The sequence shown here is derived from an EMBL/GenBank/DDBJ whole genome shotgun (WGS) entry which is preliminary data.</text>
</comment>
<dbReference type="GO" id="GO:0000270">
    <property type="term" value="P:peptidoglycan metabolic process"/>
    <property type="evidence" value="ECO:0007669"/>
    <property type="project" value="UniProtKB-UniRule"/>
</dbReference>
<keyword evidence="7" id="KW-1185">Reference proteome</keyword>
<dbReference type="AlphaFoldDB" id="A0A7W6H4Q0"/>
<dbReference type="Proteomes" id="UP000542776">
    <property type="component" value="Unassembled WGS sequence"/>
</dbReference>
<accession>A0A7W6H4Q0</accession>
<evidence type="ECO:0000256" key="1">
    <source>
        <dbReference type="ARBA" id="ARBA00023239"/>
    </source>
</evidence>
<evidence type="ECO:0000313" key="6">
    <source>
        <dbReference type="EMBL" id="MBB3997654.1"/>
    </source>
</evidence>
<feature type="chain" id="PRO_5031633601" description="Endolytic peptidoglycan transglycosylase RlpA" evidence="3">
    <location>
        <begin position="33"/>
        <end position="137"/>
    </location>
</feature>
<dbReference type="RefSeq" id="WP_183199202.1">
    <property type="nucleotide sequence ID" value="NZ_JACIEK010000002.1"/>
</dbReference>
<reference evidence="6 7" key="1">
    <citation type="submission" date="2020-08" db="EMBL/GenBank/DDBJ databases">
        <title>Genomic Encyclopedia of Type Strains, Phase IV (KMG-IV): sequencing the most valuable type-strain genomes for metagenomic binning, comparative biology and taxonomic classification.</title>
        <authorList>
            <person name="Goeker M."/>
        </authorList>
    </citation>
    <scope>NUCLEOTIDE SEQUENCE [LARGE SCALE GENOMIC DNA]</scope>
    <source>
        <strain evidence="6 7">DSM 102238</strain>
    </source>
</reference>
<comment type="function">
    <text evidence="3">Lytic transglycosylase with a strong preference for naked glycan strands that lack stem peptides.</text>
</comment>
<dbReference type="NCBIfam" id="TIGR00413">
    <property type="entry name" value="rlpA"/>
    <property type="match status" value="1"/>
</dbReference>
<dbReference type="GO" id="GO:0071555">
    <property type="term" value="P:cell wall organization"/>
    <property type="evidence" value="ECO:0007669"/>
    <property type="project" value="UniProtKB-KW"/>
</dbReference>
<dbReference type="EC" id="4.2.2.-" evidence="3"/>
<dbReference type="PANTHER" id="PTHR34183">
    <property type="entry name" value="ENDOLYTIC PEPTIDOGLYCAN TRANSGLYCOSYLASE RLPA"/>
    <property type="match status" value="1"/>
</dbReference>
<keyword evidence="6" id="KW-0449">Lipoprotein</keyword>
<dbReference type="Gene3D" id="2.40.40.10">
    <property type="entry name" value="RlpA-like domain"/>
    <property type="match status" value="1"/>
</dbReference>
<dbReference type="GO" id="GO:0008932">
    <property type="term" value="F:lytic endotransglycosylase activity"/>
    <property type="evidence" value="ECO:0007669"/>
    <property type="project" value="UniProtKB-UniRule"/>
</dbReference>
<evidence type="ECO:0000256" key="4">
    <source>
        <dbReference type="RuleBase" id="RU003495"/>
    </source>
</evidence>
<dbReference type="SUPFAM" id="SSF50685">
    <property type="entry name" value="Barwin-like endoglucanases"/>
    <property type="match status" value="1"/>
</dbReference>
<feature type="domain" description="RlpA-like protein double-psi beta-barrel" evidence="5">
    <location>
        <begin position="38"/>
        <end position="125"/>
    </location>
</feature>
<evidence type="ECO:0000259" key="5">
    <source>
        <dbReference type="Pfam" id="PF03330"/>
    </source>
</evidence>
<evidence type="ECO:0000256" key="3">
    <source>
        <dbReference type="HAMAP-Rule" id="MF_02071"/>
    </source>
</evidence>
<keyword evidence="3" id="KW-0732">Signal</keyword>
<proteinExistence type="inferred from homology"/>
<sequence precursor="true">MKLDRFGPLKKTTLAAAALVGLSALSIGPAQAVPRVKTTCGGASWYALTSRTASGERMNPMGMTAAHKTLPLGSKVKVTNLRNQRSVVVRINDRGPFVKGRMIDLSKGAAQKLGFISSGHTQVQIEPVDGSSAGGCA</sequence>
<dbReference type="HAMAP" id="MF_02071">
    <property type="entry name" value="RlpA"/>
    <property type="match status" value="1"/>
</dbReference>
<evidence type="ECO:0000313" key="7">
    <source>
        <dbReference type="Proteomes" id="UP000542776"/>
    </source>
</evidence>
<organism evidence="6 7">
    <name type="scientific">Aureimonas pseudogalii</name>
    <dbReference type="NCBI Taxonomy" id="1744844"/>
    <lineage>
        <taxon>Bacteria</taxon>
        <taxon>Pseudomonadati</taxon>
        <taxon>Pseudomonadota</taxon>
        <taxon>Alphaproteobacteria</taxon>
        <taxon>Hyphomicrobiales</taxon>
        <taxon>Aurantimonadaceae</taxon>
        <taxon>Aureimonas</taxon>
    </lineage>
</organism>
<gene>
    <name evidence="3" type="primary">rlpA</name>
    <name evidence="6" type="ORF">GGR04_001490</name>
</gene>
<dbReference type="InterPro" id="IPR034718">
    <property type="entry name" value="RlpA"/>
</dbReference>
<keyword evidence="2 3" id="KW-0961">Cell wall biogenesis/degradation</keyword>
<dbReference type="EMBL" id="JACIEK010000002">
    <property type="protein sequence ID" value="MBB3997654.1"/>
    <property type="molecule type" value="Genomic_DNA"/>
</dbReference>